<protein>
    <recommendedName>
        <fullName evidence="9">C2H2-type domain-containing protein</fullName>
    </recommendedName>
</protein>
<dbReference type="PROSITE" id="PS00028">
    <property type="entry name" value="ZINC_FINGER_C2H2_1"/>
    <property type="match status" value="11"/>
</dbReference>
<dbReference type="EMBL" id="OZ034825">
    <property type="protein sequence ID" value="CAL1680511.1"/>
    <property type="molecule type" value="Genomic_DNA"/>
</dbReference>
<reference evidence="10" key="1">
    <citation type="submission" date="2024-04" db="EMBL/GenBank/DDBJ databases">
        <authorList>
            <consortium name="Molecular Ecology Group"/>
        </authorList>
    </citation>
    <scope>NUCLEOTIDE SEQUENCE</scope>
</reference>
<gene>
    <name evidence="10" type="ORF">LPLAT_LOCUS6514</name>
</gene>
<feature type="domain" description="C2H2-type" evidence="9">
    <location>
        <begin position="437"/>
        <end position="465"/>
    </location>
</feature>
<dbReference type="FunFam" id="3.30.160.60:FF:000446">
    <property type="entry name" value="Zinc finger protein"/>
    <property type="match status" value="1"/>
</dbReference>
<keyword evidence="11" id="KW-1185">Reference proteome</keyword>
<evidence type="ECO:0000256" key="3">
    <source>
        <dbReference type="ARBA" id="ARBA00022737"/>
    </source>
</evidence>
<keyword evidence="4 8" id="KW-0863">Zinc-finger</keyword>
<dbReference type="InterPro" id="IPR013087">
    <property type="entry name" value="Znf_C2H2_type"/>
</dbReference>
<dbReference type="Gene3D" id="3.30.160.60">
    <property type="entry name" value="Classic Zinc Finger"/>
    <property type="match status" value="7"/>
</dbReference>
<evidence type="ECO:0000256" key="6">
    <source>
        <dbReference type="ARBA" id="ARBA00023125"/>
    </source>
</evidence>
<sequence>MTLRLFDNQDYSTLDAIPNICMENCEIGNYDYLEKCISNLENKDSEVSLPATPTSTTDIGLQDNLDDVNLNNIDFHFMKYENLLLQNAEESKNYIKSKEIKQEKSSDVNISYSIQNFDTVNLDCNTFSFNSNKESDNIITINKDESYTFNEDLTIQCLGRKPIIGNYNYSTKLYIENNNGNVPLNVNEDSSCINQNVTSKLKHGIRIDNLPLEPSDGNEQLQKCEQCLMTFRYKRHLDRHLEGHQKNNCSHCDEKFARRKHLEVHLFRAHRERVVRHAHLCDVCPKSFPKRALLNRHRAKHSYQNGKVCSECGEMINANIDKKEHEENHCKKRQFKCQQCLQTFSIEQTYLSHIQNHNNYKCSNCNVSFASKKKAHEHFKAVHVPKLCKSESINNSGPYFCANCRHTFIKRDDYFRHLESALHLSKINRDTPIRAIFSCAICLKKLITQRALDQHVRRIHKGEKRFVCNIYGCTFQCATRTDLDRHKQLHVEERNIVCEHCGKTFTSVSILKDHVLYIHSKERQFICEVCGKAFKRNSLLKRHKLSHEQHRPFVCMQCSTAFKRSHHLTRHMETCHRITLEKRKKVMKLMKTEDGHLVPMPEKPNKLDRNKVKSEKECESIVKNKEKDSSITNIDKQVINIDSRLQIQPLSNSEGNSECSSLSLELTNLSVIDSIPQVLSLVDVNTGQVLTVEVANPEFLPTDELADQLGTNCSEILNLSVYQDIEFHNSLLNADQTYCTNISEDNTNYSEVSLENIEGSFSLINSKMETIESYLTNEFSPFLNI</sequence>
<feature type="domain" description="C2H2-type" evidence="9">
    <location>
        <begin position="525"/>
        <end position="552"/>
    </location>
</feature>
<dbReference type="GO" id="GO:0006357">
    <property type="term" value="P:regulation of transcription by RNA polymerase II"/>
    <property type="evidence" value="ECO:0007669"/>
    <property type="project" value="TreeGrafter"/>
</dbReference>
<dbReference type="PANTHER" id="PTHR24404:SF114">
    <property type="entry name" value="KLUMPFUSS, ISOFORM B-RELATED"/>
    <property type="match status" value="1"/>
</dbReference>
<dbReference type="GO" id="GO:0008270">
    <property type="term" value="F:zinc ion binding"/>
    <property type="evidence" value="ECO:0007669"/>
    <property type="project" value="UniProtKB-KW"/>
</dbReference>
<accession>A0AAV2NJR6</accession>
<evidence type="ECO:0000256" key="4">
    <source>
        <dbReference type="ARBA" id="ARBA00022771"/>
    </source>
</evidence>
<dbReference type="Pfam" id="PF00096">
    <property type="entry name" value="zf-C2H2"/>
    <property type="match status" value="3"/>
</dbReference>
<dbReference type="SUPFAM" id="SSF57667">
    <property type="entry name" value="beta-beta-alpha zinc fingers"/>
    <property type="match status" value="5"/>
</dbReference>
<feature type="domain" description="C2H2-type" evidence="9">
    <location>
        <begin position="335"/>
        <end position="362"/>
    </location>
</feature>
<evidence type="ECO:0000256" key="7">
    <source>
        <dbReference type="ARBA" id="ARBA00023242"/>
    </source>
</evidence>
<keyword evidence="6" id="KW-0238">DNA-binding</keyword>
<feature type="domain" description="C2H2-type" evidence="9">
    <location>
        <begin position="279"/>
        <end position="306"/>
    </location>
</feature>
<dbReference type="AlphaFoldDB" id="A0AAV2NJR6"/>
<feature type="domain" description="C2H2-type" evidence="9">
    <location>
        <begin position="222"/>
        <end position="256"/>
    </location>
</feature>
<dbReference type="SMART" id="SM00355">
    <property type="entry name" value="ZnF_C2H2"/>
    <property type="match status" value="12"/>
</dbReference>
<dbReference type="InterPro" id="IPR050589">
    <property type="entry name" value="Ikaros_C2H2-ZF"/>
</dbReference>
<dbReference type="PROSITE" id="PS50157">
    <property type="entry name" value="ZINC_FINGER_C2H2_2"/>
    <property type="match status" value="9"/>
</dbReference>
<evidence type="ECO:0000256" key="5">
    <source>
        <dbReference type="ARBA" id="ARBA00022833"/>
    </source>
</evidence>
<dbReference type="PANTHER" id="PTHR24404">
    <property type="entry name" value="ZINC FINGER PROTEIN"/>
    <property type="match status" value="1"/>
</dbReference>
<evidence type="ECO:0000256" key="1">
    <source>
        <dbReference type="ARBA" id="ARBA00004123"/>
    </source>
</evidence>
<proteinExistence type="predicted"/>
<keyword evidence="3" id="KW-0677">Repeat</keyword>
<evidence type="ECO:0000313" key="10">
    <source>
        <dbReference type="EMBL" id="CAL1680511.1"/>
    </source>
</evidence>
<feature type="domain" description="C2H2-type" evidence="9">
    <location>
        <begin position="553"/>
        <end position="576"/>
    </location>
</feature>
<evidence type="ECO:0000256" key="2">
    <source>
        <dbReference type="ARBA" id="ARBA00022723"/>
    </source>
</evidence>
<evidence type="ECO:0000313" key="11">
    <source>
        <dbReference type="Proteomes" id="UP001497644"/>
    </source>
</evidence>
<keyword evidence="2" id="KW-0479">Metal-binding</keyword>
<feature type="domain" description="C2H2-type" evidence="9">
    <location>
        <begin position="496"/>
        <end position="524"/>
    </location>
</feature>
<comment type="subcellular location">
    <subcellularLocation>
        <location evidence="1">Nucleus</location>
    </subcellularLocation>
</comment>
<organism evidence="10 11">
    <name type="scientific">Lasius platythorax</name>
    <dbReference type="NCBI Taxonomy" id="488582"/>
    <lineage>
        <taxon>Eukaryota</taxon>
        <taxon>Metazoa</taxon>
        <taxon>Ecdysozoa</taxon>
        <taxon>Arthropoda</taxon>
        <taxon>Hexapoda</taxon>
        <taxon>Insecta</taxon>
        <taxon>Pterygota</taxon>
        <taxon>Neoptera</taxon>
        <taxon>Endopterygota</taxon>
        <taxon>Hymenoptera</taxon>
        <taxon>Apocrita</taxon>
        <taxon>Aculeata</taxon>
        <taxon>Formicoidea</taxon>
        <taxon>Formicidae</taxon>
        <taxon>Formicinae</taxon>
        <taxon>Lasius</taxon>
        <taxon>Lasius</taxon>
    </lineage>
</organism>
<feature type="domain" description="C2H2-type" evidence="9">
    <location>
        <begin position="466"/>
        <end position="495"/>
    </location>
</feature>
<evidence type="ECO:0000259" key="9">
    <source>
        <dbReference type="PROSITE" id="PS50157"/>
    </source>
</evidence>
<dbReference type="GO" id="GO:0000978">
    <property type="term" value="F:RNA polymerase II cis-regulatory region sequence-specific DNA binding"/>
    <property type="evidence" value="ECO:0007669"/>
    <property type="project" value="TreeGrafter"/>
</dbReference>
<keyword evidence="5" id="KW-0862">Zinc</keyword>
<keyword evidence="7" id="KW-0539">Nucleus</keyword>
<dbReference type="GO" id="GO:0003700">
    <property type="term" value="F:DNA-binding transcription factor activity"/>
    <property type="evidence" value="ECO:0007669"/>
    <property type="project" value="TreeGrafter"/>
</dbReference>
<name>A0AAV2NJR6_9HYME</name>
<feature type="domain" description="C2H2-type" evidence="9">
    <location>
        <begin position="360"/>
        <end position="383"/>
    </location>
</feature>
<evidence type="ECO:0000256" key="8">
    <source>
        <dbReference type="PROSITE-ProRule" id="PRU00042"/>
    </source>
</evidence>
<dbReference type="GO" id="GO:0005634">
    <property type="term" value="C:nucleus"/>
    <property type="evidence" value="ECO:0007669"/>
    <property type="project" value="UniProtKB-SubCell"/>
</dbReference>
<dbReference type="InterPro" id="IPR036236">
    <property type="entry name" value="Znf_C2H2_sf"/>
</dbReference>
<dbReference type="Proteomes" id="UP001497644">
    <property type="component" value="Chromosome 2"/>
</dbReference>
<dbReference type="Pfam" id="PF12874">
    <property type="entry name" value="zf-met"/>
    <property type="match status" value="1"/>
</dbReference>